<dbReference type="PANTHER" id="PTHR34857:SF2">
    <property type="entry name" value="SLL0384 PROTEIN"/>
    <property type="match status" value="1"/>
</dbReference>
<gene>
    <name evidence="7" type="ORF">Pme01_01630</name>
</gene>
<dbReference type="InterPro" id="IPR051611">
    <property type="entry name" value="ECF_transporter_component"/>
</dbReference>
<keyword evidence="2" id="KW-1003">Cell membrane</keyword>
<dbReference type="InterPro" id="IPR003339">
    <property type="entry name" value="ABC/ECF_trnsptr_transmembrane"/>
</dbReference>
<dbReference type="PANTHER" id="PTHR34857">
    <property type="entry name" value="SLL0384 PROTEIN"/>
    <property type="match status" value="1"/>
</dbReference>
<dbReference type="RefSeq" id="WP_203935366.1">
    <property type="nucleotide sequence ID" value="NZ_BOON01000002.1"/>
</dbReference>
<feature type="transmembrane region" description="Helical" evidence="6">
    <location>
        <begin position="167"/>
        <end position="190"/>
    </location>
</feature>
<evidence type="ECO:0000256" key="4">
    <source>
        <dbReference type="ARBA" id="ARBA00022989"/>
    </source>
</evidence>
<sequence length="321" mass="34167">MSTAVQTGGGVGGTVQASRTPDWLLRGEPGLCRCGPAGIRRKGSFVEKTLTGGADLLRQVMFSEEIAGRPGLLQRLDPRLKAVSLVVLLVAVGLVHHVGTLVACYALTLLLATASRLPLAFFIKRVWLFIPIFSGIVVLPATLSIVTPGEVVLPLWHWHGAPQGFTAQGLTSAALVISRVATSVSLVVLLTLTTPWTRLLAALRALGVPRIFILIIGMAYRYVFLLLGVVTEMYEARKARTVRARRNDRAARGFVAASAGALFGRAGHLSEEVHLAMVARGYRGSPRTLHAFRLRAADAVAAVVVLAAAVTIYGGDVLVGR</sequence>
<dbReference type="GO" id="GO:0043190">
    <property type="term" value="C:ATP-binding cassette (ABC) transporter complex"/>
    <property type="evidence" value="ECO:0007669"/>
    <property type="project" value="InterPro"/>
</dbReference>
<keyword evidence="8" id="KW-1185">Reference proteome</keyword>
<evidence type="ECO:0000256" key="1">
    <source>
        <dbReference type="ARBA" id="ARBA00004651"/>
    </source>
</evidence>
<name>A0A8J3T7K7_9ACTN</name>
<dbReference type="Pfam" id="PF02361">
    <property type="entry name" value="CbiQ"/>
    <property type="match status" value="1"/>
</dbReference>
<comment type="caution">
    <text evidence="7">The sequence shown here is derived from an EMBL/GenBank/DDBJ whole genome shotgun (WGS) entry which is preliminary data.</text>
</comment>
<feature type="transmembrane region" description="Helical" evidence="6">
    <location>
        <begin position="82"/>
        <end position="114"/>
    </location>
</feature>
<reference evidence="7" key="1">
    <citation type="submission" date="2021-01" db="EMBL/GenBank/DDBJ databases">
        <title>Whole genome shotgun sequence of Planosporangium mesophilum NBRC 109066.</title>
        <authorList>
            <person name="Komaki H."/>
            <person name="Tamura T."/>
        </authorList>
    </citation>
    <scope>NUCLEOTIDE SEQUENCE</scope>
    <source>
        <strain evidence="7">NBRC 109066</strain>
    </source>
</reference>
<dbReference type="GO" id="GO:0006824">
    <property type="term" value="P:cobalt ion transport"/>
    <property type="evidence" value="ECO:0007669"/>
    <property type="project" value="InterPro"/>
</dbReference>
<evidence type="ECO:0000256" key="2">
    <source>
        <dbReference type="ARBA" id="ARBA00022475"/>
    </source>
</evidence>
<feature type="transmembrane region" description="Helical" evidence="6">
    <location>
        <begin position="299"/>
        <end position="319"/>
    </location>
</feature>
<comment type="subcellular location">
    <subcellularLocation>
        <location evidence="1">Cell membrane</location>
        <topology evidence="1">Multi-pass membrane protein</topology>
    </subcellularLocation>
</comment>
<accession>A0A8J3T7K7</accession>
<dbReference type="EMBL" id="BOON01000002">
    <property type="protein sequence ID" value="GII20566.1"/>
    <property type="molecule type" value="Genomic_DNA"/>
</dbReference>
<keyword evidence="4 6" id="KW-1133">Transmembrane helix</keyword>
<evidence type="ECO:0000313" key="8">
    <source>
        <dbReference type="Proteomes" id="UP000599074"/>
    </source>
</evidence>
<keyword evidence="5 6" id="KW-0472">Membrane</keyword>
<proteinExistence type="predicted"/>
<dbReference type="InterPro" id="IPR012809">
    <property type="entry name" value="ECF_CbiQ"/>
</dbReference>
<evidence type="ECO:0000256" key="6">
    <source>
        <dbReference type="SAM" id="Phobius"/>
    </source>
</evidence>
<evidence type="ECO:0000256" key="3">
    <source>
        <dbReference type="ARBA" id="ARBA00022692"/>
    </source>
</evidence>
<evidence type="ECO:0000313" key="7">
    <source>
        <dbReference type="EMBL" id="GII20566.1"/>
    </source>
</evidence>
<dbReference type="NCBIfam" id="TIGR02454">
    <property type="entry name" value="ECF_T_CbiQ"/>
    <property type="match status" value="1"/>
</dbReference>
<protein>
    <submittedName>
        <fullName evidence="7">Cobalt ECF transporter T component CbiQ</fullName>
    </submittedName>
</protein>
<organism evidence="7 8">
    <name type="scientific">Planosporangium mesophilum</name>
    <dbReference type="NCBI Taxonomy" id="689768"/>
    <lineage>
        <taxon>Bacteria</taxon>
        <taxon>Bacillati</taxon>
        <taxon>Actinomycetota</taxon>
        <taxon>Actinomycetes</taxon>
        <taxon>Micromonosporales</taxon>
        <taxon>Micromonosporaceae</taxon>
        <taxon>Planosporangium</taxon>
    </lineage>
</organism>
<feature type="transmembrane region" description="Helical" evidence="6">
    <location>
        <begin position="211"/>
        <end position="230"/>
    </location>
</feature>
<keyword evidence="3 6" id="KW-0812">Transmembrane</keyword>
<dbReference type="Proteomes" id="UP000599074">
    <property type="component" value="Unassembled WGS sequence"/>
</dbReference>
<feature type="transmembrane region" description="Helical" evidence="6">
    <location>
        <begin position="126"/>
        <end position="147"/>
    </location>
</feature>
<dbReference type="AlphaFoldDB" id="A0A8J3T7K7"/>
<dbReference type="CDD" id="cd16914">
    <property type="entry name" value="EcfT"/>
    <property type="match status" value="1"/>
</dbReference>
<evidence type="ECO:0000256" key="5">
    <source>
        <dbReference type="ARBA" id="ARBA00023136"/>
    </source>
</evidence>